<comment type="caution">
    <text evidence="1">The sequence shown here is derived from an EMBL/GenBank/DDBJ whole genome shotgun (WGS) entry which is preliminary data.</text>
</comment>
<organism evidence="1 2">
    <name type="scientific">Scutellospora calospora</name>
    <dbReference type="NCBI Taxonomy" id="85575"/>
    <lineage>
        <taxon>Eukaryota</taxon>
        <taxon>Fungi</taxon>
        <taxon>Fungi incertae sedis</taxon>
        <taxon>Mucoromycota</taxon>
        <taxon>Glomeromycotina</taxon>
        <taxon>Glomeromycetes</taxon>
        <taxon>Diversisporales</taxon>
        <taxon>Gigasporaceae</taxon>
        <taxon>Scutellospora</taxon>
    </lineage>
</organism>
<proteinExistence type="predicted"/>
<feature type="non-terminal residue" evidence="1">
    <location>
        <position position="139"/>
    </location>
</feature>
<evidence type="ECO:0000313" key="1">
    <source>
        <dbReference type="EMBL" id="CAG8656110.1"/>
    </source>
</evidence>
<keyword evidence="2" id="KW-1185">Reference proteome</keyword>
<dbReference type="Proteomes" id="UP000789860">
    <property type="component" value="Unassembled WGS sequence"/>
</dbReference>
<name>A0ACA9NMK6_9GLOM</name>
<gene>
    <name evidence="1" type="ORF">SCALOS_LOCUS8847</name>
</gene>
<protein>
    <submittedName>
        <fullName evidence="1">11067_t:CDS:1</fullName>
    </submittedName>
</protein>
<accession>A0ACA9NMK6</accession>
<evidence type="ECO:0000313" key="2">
    <source>
        <dbReference type="Proteomes" id="UP000789860"/>
    </source>
</evidence>
<feature type="non-terminal residue" evidence="1">
    <location>
        <position position="1"/>
    </location>
</feature>
<dbReference type="EMBL" id="CAJVPM010025044">
    <property type="protein sequence ID" value="CAG8656110.1"/>
    <property type="molecule type" value="Genomic_DNA"/>
</dbReference>
<reference evidence="1" key="1">
    <citation type="submission" date="2021-06" db="EMBL/GenBank/DDBJ databases">
        <authorList>
            <person name="Kallberg Y."/>
            <person name="Tangrot J."/>
            <person name="Rosling A."/>
        </authorList>
    </citation>
    <scope>NUCLEOTIDE SEQUENCE</scope>
    <source>
        <strain evidence="1">AU212A</strain>
    </source>
</reference>
<sequence length="139" mass="15608">YPKDIYIPKNFSIPPENVFKFVVYTGGIFWYTCTNDGWTSGFATDYRDLYFNNEEDLAKYPSSPVAAVYLEGIVRSLIPKYDTSTISLNQLCVAPSLDPKKNYENKLFKITGTKGKGAFSDITYLMLLNTKGGVTPDAQ</sequence>